<comment type="caution">
    <text evidence="3">The sequence shown here is derived from an EMBL/GenBank/DDBJ whole genome shotgun (WGS) entry which is preliminary data.</text>
</comment>
<dbReference type="Proteomes" id="UP000612362">
    <property type="component" value="Unassembled WGS sequence"/>
</dbReference>
<reference evidence="3" key="1">
    <citation type="submission" date="2020-10" db="EMBL/GenBank/DDBJ databases">
        <title>Taxonomic study of unclassified bacteria belonging to the class Ktedonobacteria.</title>
        <authorList>
            <person name="Yabe S."/>
            <person name="Wang C.M."/>
            <person name="Zheng Y."/>
            <person name="Sakai Y."/>
            <person name="Cavaletti L."/>
            <person name="Monciardini P."/>
            <person name="Donadio S."/>
        </authorList>
    </citation>
    <scope>NUCLEOTIDE SEQUENCE</scope>
    <source>
        <strain evidence="3">SOSP1-1</strain>
    </source>
</reference>
<evidence type="ECO:0000259" key="2">
    <source>
        <dbReference type="PROSITE" id="PS50914"/>
    </source>
</evidence>
<evidence type="ECO:0000256" key="1">
    <source>
        <dbReference type="ARBA" id="ARBA00022729"/>
    </source>
</evidence>
<dbReference type="RefSeq" id="WP_220197541.1">
    <property type="nucleotide sequence ID" value="NZ_BNJF01000004.1"/>
</dbReference>
<proteinExistence type="predicted"/>
<dbReference type="PROSITE" id="PS50914">
    <property type="entry name" value="BON"/>
    <property type="match status" value="3"/>
</dbReference>
<dbReference type="InterPro" id="IPR051686">
    <property type="entry name" value="Lipoprotein_DolP"/>
</dbReference>
<accession>A0A8J3MVU9</accession>
<name>A0A8J3MVU9_9CHLR</name>
<keyword evidence="1" id="KW-0732">Signal</keyword>
<sequence>MAISPRTDEEIEEDVLNELSWEPRVRANEIGVITRDEVVTLLGWVDSYVQKVAVEAAARRVRGVRDAVNEIEVRLASSAQRTDDDLTKLVRDALAWHTPVPIDDQDVTVSKGRVTLKGEVEYNFQKREAEHVVQRIPGVKGLNKLLTVKTHPIPGDLKLKIEEALVRNAETDAKHITVEVQGSKVILHGKIHSNMQKLVAEENVWSAPGVT</sequence>
<feature type="domain" description="BON" evidence="2">
    <location>
        <begin position="153"/>
        <end position="211"/>
    </location>
</feature>
<dbReference type="EMBL" id="BNJF01000004">
    <property type="protein sequence ID" value="GHO48311.1"/>
    <property type="molecule type" value="Genomic_DNA"/>
</dbReference>
<keyword evidence="4" id="KW-1185">Reference proteome</keyword>
<dbReference type="PANTHER" id="PTHR34606:SF4">
    <property type="entry name" value="OUTER MEMBRANE LIPOPROTEIN DOLP"/>
    <property type="match status" value="1"/>
</dbReference>
<organism evidence="3 4">
    <name type="scientific">Ktedonospora formicarum</name>
    <dbReference type="NCBI Taxonomy" id="2778364"/>
    <lineage>
        <taxon>Bacteria</taxon>
        <taxon>Bacillati</taxon>
        <taxon>Chloroflexota</taxon>
        <taxon>Ktedonobacteria</taxon>
        <taxon>Ktedonobacterales</taxon>
        <taxon>Ktedonobacteraceae</taxon>
        <taxon>Ktedonospora</taxon>
    </lineage>
</organism>
<dbReference type="SMART" id="SM00749">
    <property type="entry name" value="BON"/>
    <property type="match status" value="3"/>
</dbReference>
<dbReference type="Pfam" id="PF04972">
    <property type="entry name" value="BON"/>
    <property type="match status" value="3"/>
</dbReference>
<protein>
    <submittedName>
        <fullName evidence="3">BON domain-containing protein</fullName>
    </submittedName>
</protein>
<gene>
    <name evidence="3" type="ORF">KSX_64740</name>
</gene>
<dbReference type="InterPro" id="IPR014004">
    <property type="entry name" value="Transpt-assoc_nodulatn_dom_bac"/>
</dbReference>
<dbReference type="InterPro" id="IPR007055">
    <property type="entry name" value="BON_dom"/>
</dbReference>
<evidence type="ECO:0000313" key="4">
    <source>
        <dbReference type="Proteomes" id="UP000612362"/>
    </source>
</evidence>
<evidence type="ECO:0000313" key="3">
    <source>
        <dbReference type="EMBL" id="GHO48311.1"/>
    </source>
</evidence>
<dbReference type="Gene3D" id="3.30.1340.30">
    <property type="match status" value="3"/>
</dbReference>
<dbReference type="PANTHER" id="PTHR34606">
    <property type="entry name" value="BON DOMAIN-CONTAINING PROTEIN"/>
    <property type="match status" value="1"/>
</dbReference>
<feature type="domain" description="BON" evidence="2">
    <location>
        <begin position="82"/>
        <end position="150"/>
    </location>
</feature>
<feature type="domain" description="BON" evidence="2">
    <location>
        <begin position="7"/>
        <end position="75"/>
    </location>
</feature>
<dbReference type="AlphaFoldDB" id="A0A8J3MVU9"/>